<dbReference type="InterPro" id="IPR007647">
    <property type="entry name" value="RNA_pol_Rpb2_5"/>
</dbReference>
<evidence type="ECO:0000259" key="12">
    <source>
        <dbReference type="Pfam" id="PF00562"/>
    </source>
</evidence>
<keyword evidence="3 18" id="KW-0240">DNA-directed RNA polymerase</keyword>
<dbReference type="Pfam" id="PF04566">
    <property type="entry name" value="RNA_pol_Rpb2_4"/>
    <property type="match status" value="1"/>
</dbReference>
<keyword evidence="4" id="KW-0808">Transferase</keyword>
<dbReference type="InterPro" id="IPR037034">
    <property type="entry name" value="RNA_pol_Rpb2_2_sf"/>
</dbReference>
<keyword evidence="5" id="KW-0548">Nucleotidyltransferase</keyword>
<dbReference type="InterPro" id="IPR007644">
    <property type="entry name" value="RNA_pol_bsu_protrusion"/>
</dbReference>
<comment type="similarity">
    <text evidence="1 10">Belongs to the RNA polymerase beta chain family.</text>
</comment>
<dbReference type="InterPro" id="IPR007646">
    <property type="entry name" value="RNA_pol_Rpb2_4"/>
</dbReference>
<evidence type="ECO:0000256" key="2">
    <source>
        <dbReference type="ARBA" id="ARBA00012418"/>
    </source>
</evidence>
<dbReference type="GO" id="GO:0006351">
    <property type="term" value="P:DNA-templated transcription"/>
    <property type="evidence" value="ECO:0007669"/>
    <property type="project" value="InterPro"/>
</dbReference>
<evidence type="ECO:0000256" key="9">
    <source>
        <dbReference type="ARBA" id="ARBA00048552"/>
    </source>
</evidence>
<evidence type="ECO:0000256" key="8">
    <source>
        <dbReference type="ARBA" id="ARBA00023163"/>
    </source>
</evidence>
<dbReference type="Gene3D" id="2.40.270.10">
    <property type="entry name" value="DNA-directed RNA polymerase, subunit 2, domain 6"/>
    <property type="match status" value="1"/>
</dbReference>
<accession>A0A3G5A4N4</accession>
<dbReference type="GO" id="GO:0032549">
    <property type="term" value="F:ribonucleoside binding"/>
    <property type="evidence" value="ECO:0007669"/>
    <property type="project" value="InterPro"/>
</dbReference>
<dbReference type="Pfam" id="PF04563">
    <property type="entry name" value="RNA_pol_Rpb2_1"/>
    <property type="match status" value="1"/>
</dbReference>
<dbReference type="Pfam" id="PF04565">
    <property type="entry name" value="RNA_pol_Rpb2_3"/>
    <property type="match status" value="1"/>
</dbReference>
<dbReference type="Pfam" id="PF00562">
    <property type="entry name" value="RNA_pol_Rpb2_6"/>
    <property type="match status" value="1"/>
</dbReference>
<dbReference type="EMBL" id="MK072346">
    <property type="protein sequence ID" value="AYV82195.1"/>
    <property type="molecule type" value="Genomic_DNA"/>
</dbReference>
<evidence type="ECO:0000256" key="5">
    <source>
        <dbReference type="ARBA" id="ARBA00022695"/>
    </source>
</evidence>
<dbReference type="InterPro" id="IPR014724">
    <property type="entry name" value="RNA_pol_RPB2_OB-fold"/>
</dbReference>
<evidence type="ECO:0000256" key="7">
    <source>
        <dbReference type="ARBA" id="ARBA00022771"/>
    </source>
</evidence>
<evidence type="ECO:0000256" key="6">
    <source>
        <dbReference type="ARBA" id="ARBA00022723"/>
    </source>
</evidence>
<evidence type="ECO:0000313" key="18">
    <source>
        <dbReference type="EMBL" id="AYV82195.1"/>
    </source>
</evidence>
<organism evidence="18">
    <name type="scientific">Homavirus sp</name>
    <dbReference type="NCBI Taxonomy" id="2487769"/>
    <lineage>
        <taxon>Viruses</taxon>
        <taxon>Varidnaviria</taxon>
        <taxon>Bamfordvirae</taxon>
        <taxon>Nucleocytoviricota</taxon>
        <taxon>Megaviricetes</taxon>
        <taxon>Imitervirales</taxon>
        <taxon>Mimiviridae</taxon>
        <taxon>Klosneuvirinae</taxon>
    </lineage>
</organism>
<dbReference type="InterPro" id="IPR015712">
    <property type="entry name" value="DNA-dir_RNA_pol_su2"/>
</dbReference>
<dbReference type="PANTHER" id="PTHR20856">
    <property type="entry name" value="DNA-DIRECTED RNA POLYMERASE I SUBUNIT 2"/>
    <property type="match status" value="1"/>
</dbReference>
<dbReference type="SUPFAM" id="SSF64484">
    <property type="entry name" value="beta and beta-prime subunits of DNA dependent RNA-polymerase"/>
    <property type="match status" value="1"/>
</dbReference>
<dbReference type="GO" id="GO:0000428">
    <property type="term" value="C:DNA-directed RNA polymerase complex"/>
    <property type="evidence" value="ECO:0007669"/>
    <property type="project" value="UniProtKB-KW"/>
</dbReference>
<evidence type="ECO:0000256" key="3">
    <source>
        <dbReference type="ARBA" id="ARBA00022478"/>
    </source>
</evidence>
<protein>
    <recommendedName>
        <fullName evidence="2">DNA-directed RNA polymerase</fullName>
        <ecNumber evidence="2">2.7.7.6</ecNumber>
    </recommendedName>
</protein>
<dbReference type="EC" id="2.7.7.6" evidence="2"/>
<evidence type="ECO:0000259" key="13">
    <source>
        <dbReference type="Pfam" id="PF04561"/>
    </source>
</evidence>
<dbReference type="Gene3D" id="2.40.50.150">
    <property type="match status" value="1"/>
</dbReference>
<evidence type="ECO:0000256" key="1">
    <source>
        <dbReference type="ARBA" id="ARBA00006835"/>
    </source>
</evidence>
<evidence type="ECO:0000256" key="11">
    <source>
        <dbReference type="SAM" id="MobiDB-lite"/>
    </source>
</evidence>
<comment type="catalytic activity">
    <reaction evidence="9">
        <text>RNA(n) + a ribonucleoside 5'-triphosphate = RNA(n+1) + diphosphate</text>
        <dbReference type="Rhea" id="RHEA:21248"/>
        <dbReference type="Rhea" id="RHEA-COMP:14527"/>
        <dbReference type="Rhea" id="RHEA-COMP:17342"/>
        <dbReference type="ChEBI" id="CHEBI:33019"/>
        <dbReference type="ChEBI" id="CHEBI:61557"/>
        <dbReference type="ChEBI" id="CHEBI:140395"/>
        <dbReference type="EC" id="2.7.7.6"/>
    </reaction>
</comment>
<evidence type="ECO:0000259" key="16">
    <source>
        <dbReference type="Pfam" id="PF04566"/>
    </source>
</evidence>
<evidence type="ECO:0000256" key="4">
    <source>
        <dbReference type="ARBA" id="ARBA00022679"/>
    </source>
</evidence>
<dbReference type="Gene3D" id="3.90.1100.10">
    <property type="match status" value="1"/>
</dbReference>
<feature type="domain" description="DNA-directed RNA polymerase subunit 2 hybrid-binding" evidence="12">
    <location>
        <begin position="763"/>
        <end position="945"/>
    </location>
</feature>
<keyword evidence="6" id="KW-0479">Metal-binding</keyword>
<evidence type="ECO:0000259" key="17">
    <source>
        <dbReference type="Pfam" id="PF04567"/>
    </source>
</evidence>
<dbReference type="GO" id="GO:0008270">
    <property type="term" value="F:zinc ion binding"/>
    <property type="evidence" value="ECO:0007669"/>
    <property type="project" value="UniProtKB-KW"/>
</dbReference>
<dbReference type="Pfam" id="PF04567">
    <property type="entry name" value="RNA_pol_Rpb2_5"/>
    <property type="match status" value="1"/>
</dbReference>
<gene>
    <name evidence="18" type="ORF">Homavirus15_4</name>
</gene>
<feature type="domain" description="RNA polymerase beta subunit protrusion" evidence="14">
    <location>
        <begin position="65"/>
        <end position="452"/>
    </location>
</feature>
<sequence>MEALIKSFNVKYGGAKSELKSNDQQQTNSSQKSQSDLNNMSIDNIYKLTDLYFKQKNIMYSHLHNSFDKFLDDDVRTLLENGNNVFFEKVTKDKIYRYKFIYKDIAIKPPMLDNEDDIMFPSQARTRNLTYAAKLVATITQVQDIIDIATEEVVSKVIGQPEYEYPIAILPIMLRSKYCSLNLKKGYDKSECEYDPGGYFIVNGSEKVIMSLERIIDNKPLVFTKKDANTITYTVQVNSKSHLNDTLQIVNIKMKKDNTLSIRVPIINEVPVFIVMRALGIESDQDIINYTVYDKHDTDMINLVRVSLENCKDESSASSPRILTQEDAINYLVTKIRVLKKYRYSETDKKLRHQEKRLHLLSLLKDSFLPHIEGGLIYKAYYMGYMINRLLQCRLGRIDIDDRDSFINKRIDLPGTLLFELFKQAYKKMLNECSKFFKKRNNDDNNPQNIINQIKPNIIEQGIKTALSTGAWGKRKGVAQMLQRLSYMQMLSSLRRINSPTVDASTNKLTSPRHLHPSQIGAICYIETSEGHKVGLVKNLSLMGNVTIMMPSQIYLIKNLIKGKLIDIQDISSDKIKNYTKVFLNGEWLGLTDTPRELYTYLKKKKLNGEMDAHNSVIHEIKSELESKELKIYCDGGRLFRPLLRVDSAEGVDGNETLLRQKHIDMISIEDHDSATKITSWNEFMIKNPGIIEYVDSDEQFNAMIAMFQSDVEVMRKRIIDSANYVDKFKIDSNYTIINRYDDYVYVRYTHVEIHPLMQIGTVAANIVFSNCNQSPRNIFQYSQARQAMCIYATNYRDRLDIGYILYHLQRPLVTTRAMKYINTDILPYGENAMVAICTYTGFNQEDSVIINQSAIDRGLYRSTNLKKYQTTIQKNQSTSQDDIFIKPDPSKVTGMRPGSYDKLNELGYVPEETEVYNGDIIIGKVSPINPVGQSNKTFKDNSEVYKTHM</sequence>
<keyword evidence="7" id="KW-0862">Zinc</keyword>
<feature type="compositionally biased region" description="Low complexity" evidence="11">
    <location>
        <begin position="22"/>
        <end position="36"/>
    </location>
</feature>
<dbReference type="InterPro" id="IPR037033">
    <property type="entry name" value="DNA-dir_RNAP_su2_hyb_sf"/>
</dbReference>
<dbReference type="GO" id="GO:0003677">
    <property type="term" value="F:DNA binding"/>
    <property type="evidence" value="ECO:0007669"/>
    <property type="project" value="InterPro"/>
</dbReference>
<dbReference type="Gene3D" id="3.90.1110.10">
    <property type="entry name" value="RNA polymerase Rpb2, domain 2"/>
    <property type="match status" value="1"/>
</dbReference>
<feature type="domain" description="RNA polymerase Rpb2" evidence="16">
    <location>
        <begin position="582"/>
        <end position="646"/>
    </location>
</feature>
<feature type="domain" description="RNA polymerase Rpb2" evidence="17">
    <location>
        <begin position="681"/>
        <end position="756"/>
    </location>
</feature>
<reference evidence="18" key="1">
    <citation type="submission" date="2018-10" db="EMBL/GenBank/DDBJ databases">
        <title>Hidden diversity of soil giant viruses.</title>
        <authorList>
            <person name="Schulz F."/>
            <person name="Alteio L."/>
            <person name="Goudeau D."/>
            <person name="Ryan E.M."/>
            <person name="Malmstrom R.R."/>
            <person name="Blanchard J."/>
            <person name="Woyke T."/>
        </authorList>
    </citation>
    <scope>NUCLEOTIDE SEQUENCE</scope>
    <source>
        <strain evidence="18">HOV1</strain>
    </source>
</reference>
<keyword evidence="8" id="KW-0804">Transcription</keyword>
<feature type="region of interest" description="Disordered" evidence="11">
    <location>
        <begin position="17"/>
        <end position="36"/>
    </location>
</feature>
<proteinExistence type="inferred from homology"/>
<feature type="domain" description="RNA polymerase Rpb2" evidence="15">
    <location>
        <begin position="480"/>
        <end position="546"/>
    </location>
</feature>
<dbReference type="InterPro" id="IPR007120">
    <property type="entry name" value="DNA-dir_RNAP_su2_dom"/>
</dbReference>
<dbReference type="InterPro" id="IPR007642">
    <property type="entry name" value="RNA_pol_Rpb2_2"/>
</dbReference>
<evidence type="ECO:0000259" key="15">
    <source>
        <dbReference type="Pfam" id="PF04565"/>
    </source>
</evidence>
<name>A0A3G5A4N4_9VIRU</name>
<evidence type="ECO:0000256" key="10">
    <source>
        <dbReference type="RuleBase" id="RU000434"/>
    </source>
</evidence>
<evidence type="ECO:0000259" key="14">
    <source>
        <dbReference type="Pfam" id="PF04563"/>
    </source>
</evidence>
<keyword evidence="7" id="KW-0863">Zinc-finger</keyword>
<dbReference type="InterPro" id="IPR007645">
    <property type="entry name" value="RNA_pol_Rpb2_3"/>
</dbReference>
<dbReference type="Pfam" id="PF04561">
    <property type="entry name" value="RNA_pol_Rpb2_2"/>
    <property type="match status" value="1"/>
</dbReference>
<feature type="domain" description="RNA polymerase Rpb2" evidence="13">
    <location>
        <begin position="218"/>
        <end position="412"/>
    </location>
</feature>
<dbReference type="GO" id="GO:0003899">
    <property type="term" value="F:DNA-directed RNA polymerase activity"/>
    <property type="evidence" value="ECO:0007669"/>
    <property type="project" value="UniProtKB-EC"/>
</dbReference>